<dbReference type="AlphaFoldDB" id="A0A1M6NZ39"/>
<evidence type="ECO:0000313" key="5">
    <source>
        <dbReference type="Proteomes" id="UP000184465"/>
    </source>
</evidence>
<dbReference type="InterPro" id="IPR005133">
    <property type="entry name" value="PhaG_MnhG_YufB"/>
</dbReference>
<name>A0A1M6NZ39_PARC5</name>
<evidence type="ECO:0000256" key="3">
    <source>
        <dbReference type="SAM" id="Phobius"/>
    </source>
</evidence>
<keyword evidence="3" id="KW-1133">Transmembrane helix</keyword>
<dbReference type="Pfam" id="PF03334">
    <property type="entry name" value="PhaG_MnhG_YufB"/>
    <property type="match status" value="1"/>
</dbReference>
<dbReference type="EMBL" id="FRAG01000020">
    <property type="protein sequence ID" value="SHK00914.1"/>
    <property type="molecule type" value="Genomic_DNA"/>
</dbReference>
<dbReference type="STRING" id="1121301.SAMN02745912_01942"/>
<dbReference type="PANTHER" id="PTHR34703:SF1">
    <property type="entry name" value="ANTIPORTER SUBUNIT MNHG2-RELATED"/>
    <property type="match status" value="1"/>
</dbReference>
<feature type="transmembrane region" description="Helical" evidence="3">
    <location>
        <begin position="64"/>
        <end position="84"/>
    </location>
</feature>
<dbReference type="Proteomes" id="UP000184465">
    <property type="component" value="Unassembled WGS sequence"/>
</dbReference>
<dbReference type="RefSeq" id="WP_242655750.1">
    <property type="nucleotide sequence ID" value="NZ_FRAG01000020.1"/>
</dbReference>
<keyword evidence="3" id="KW-0812">Transmembrane</keyword>
<reference evidence="4 5" key="1">
    <citation type="submission" date="2016-11" db="EMBL/GenBank/DDBJ databases">
        <authorList>
            <person name="Jaros S."/>
            <person name="Januszkiewicz K."/>
            <person name="Wedrychowicz H."/>
        </authorList>
    </citation>
    <scope>NUCLEOTIDE SEQUENCE [LARGE SCALE GENOMIC DNA]</scope>
    <source>
        <strain evidence="4 5">DSM 15212</strain>
    </source>
</reference>
<comment type="subcellular location">
    <subcellularLocation>
        <location evidence="1">Membrane</location>
        <topology evidence="1">Multi-pass membrane protein</topology>
    </subcellularLocation>
</comment>
<keyword evidence="5" id="KW-1185">Reference proteome</keyword>
<dbReference type="NCBIfam" id="TIGR01300">
    <property type="entry name" value="CPA3_mnhG_phaG"/>
    <property type="match status" value="1"/>
</dbReference>
<accession>A0A1M6NZ39</accession>
<comment type="similarity">
    <text evidence="2">Belongs to the CPA3 antiporters (TC 2.A.63) subunit G family.</text>
</comment>
<proteinExistence type="inferred from homology"/>
<gene>
    <name evidence="4" type="ORF">SAMN02745912_01942</name>
</gene>
<sequence>MKTIFIWIALSGGLFFLLVGTIGILRFPDLYTRAHSAAKCDTLGAVLCLFALMLYNGLNFSSFKLLLIIVFLWITAPTATHLIAKAYHKGKIRENQME</sequence>
<dbReference type="GO" id="GO:0015385">
    <property type="term" value="F:sodium:proton antiporter activity"/>
    <property type="evidence" value="ECO:0007669"/>
    <property type="project" value="TreeGrafter"/>
</dbReference>
<dbReference type="PANTHER" id="PTHR34703">
    <property type="entry name" value="ANTIPORTER SUBUNIT MNHG2-RELATED"/>
    <property type="match status" value="1"/>
</dbReference>
<keyword evidence="3" id="KW-0472">Membrane</keyword>
<evidence type="ECO:0000256" key="1">
    <source>
        <dbReference type="ARBA" id="ARBA00004141"/>
    </source>
</evidence>
<protein>
    <submittedName>
        <fullName evidence="4">Multisubunit sodium/proton antiporter, MrpG subunit</fullName>
    </submittedName>
</protein>
<feature type="transmembrane region" description="Helical" evidence="3">
    <location>
        <begin position="40"/>
        <end position="58"/>
    </location>
</feature>
<feature type="transmembrane region" description="Helical" evidence="3">
    <location>
        <begin position="6"/>
        <end position="28"/>
    </location>
</feature>
<organism evidence="4 5">
    <name type="scientific">Paramaledivibacter caminithermalis (strain DSM 15212 / CIP 107654 / DViRD3)</name>
    <name type="common">Clostridium caminithermale</name>
    <dbReference type="NCBI Taxonomy" id="1121301"/>
    <lineage>
        <taxon>Bacteria</taxon>
        <taxon>Bacillati</taxon>
        <taxon>Bacillota</taxon>
        <taxon>Clostridia</taxon>
        <taxon>Peptostreptococcales</taxon>
        <taxon>Caminicellaceae</taxon>
        <taxon>Paramaledivibacter</taxon>
    </lineage>
</organism>
<evidence type="ECO:0000313" key="4">
    <source>
        <dbReference type="EMBL" id="SHK00914.1"/>
    </source>
</evidence>
<evidence type="ECO:0000256" key="2">
    <source>
        <dbReference type="ARBA" id="ARBA00008404"/>
    </source>
</evidence>